<comment type="caution">
    <text evidence="3">The sequence shown here is derived from an EMBL/GenBank/DDBJ whole genome shotgun (WGS) entry which is preliminary data.</text>
</comment>
<dbReference type="RefSeq" id="WP_169116263.1">
    <property type="nucleotide sequence ID" value="NZ_JAAAUB010000013.1"/>
</dbReference>
<dbReference type="InterPro" id="IPR011415">
    <property type="entry name" value="SpmA_SpmB"/>
</dbReference>
<proteinExistence type="predicted"/>
<feature type="transmembrane region" description="Helical" evidence="1">
    <location>
        <begin position="291"/>
        <end position="319"/>
    </location>
</feature>
<dbReference type="InterPro" id="IPR052549">
    <property type="entry name" value="SpmB"/>
</dbReference>
<name>A0ABX1QND3_9PROT</name>
<feature type="transmembrane region" description="Helical" evidence="1">
    <location>
        <begin position="137"/>
        <end position="158"/>
    </location>
</feature>
<feature type="transmembrane region" description="Helical" evidence="1">
    <location>
        <begin position="170"/>
        <end position="193"/>
    </location>
</feature>
<sequence>MNRIFAAFILIAFATGAGRELSGTTGVMTAMSQAVIDASRAAVELALGLVGVMAFFLGLMKIAEQGGLLTATARLIAPLMRRLFPEVPPQHPAMGAMIMNFSANLLGLGNAATPFGIRAMQELDRLNPHPGVATDAMVRLLAINTSGLALLPTGVIALRAAAGSIEPAAILPTTLFATTCATLVAIFLTPLLARFYPAPRPTPPVVTYSSEAHVCEETPPLAPLPRWVGWTVALAFVALIAASVRHGQIVSAWIVPTLVVGFIVYGLARGVAVYESFVDGAKEGFQVALRIIPYLVAILAATALLRASGALPFFVSLLAPITGPLGLPAEVLPMAILRPLSGSGAFALLADLLKDPNVGPDSYAGWLASTIQGSTETTFYVLAVYFGAVGIKKMRHAIAAGLAADLAGVIAAVFICSWLYPGAA</sequence>
<keyword evidence="1" id="KW-1133">Transmembrane helix</keyword>
<feature type="transmembrane region" description="Helical" evidence="1">
    <location>
        <begin position="251"/>
        <end position="271"/>
    </location>
</feature>
<protein>
    <submittedName>
        <fullName evidence="3">Spore maturation protein</fullName>
    </submittedName>
</protein>
<dbReference type="PANTHER" id="PTHR35793:SF2">
    <property type="entry name" value="INNER MEMBRANE PROTEIN YJIG"/>
    <property type="match status" value="1"/>
</dbReference>
<dbReference type="Proteomes" id="UP000669605">
    <property type="component" value="Unassembled WGS sequence"/>
</dbReference>
<keyword evidence="4" id="KW-1185">Reference proteome</keyword>
<evidence type="ECO:0000256" key="1">
    <source>
        <dbReference type="SAM" id="Phobius"/>
    </source>
</evidence>
<dbReference type="PIRSF" id="PIRSF036542">
    <property type="entry name" value="SpmA_SpmB"/>
    <property type="match status" value="1"/>
</dbReference>
<evidence type="ECO:0000259" key="2">
    <source>
        <dbReference type="Pfam" id="PF07670"/>
    </source>
</evidence>
<feature type="domain" description="Nucleoside transporter/FeoB GTPase Gate" evidence="2">
    <location>
        <begin position="47"/>
        <end position="156"/>
    </location>
</feature>
<feature type="transmembrane region" description="Helical" evidence="1">
    <location>
        <begin position="227"/>
        <end position="244"/>
    </location>
</feature>
<keyword evidence="1" id="KW-0812">Transmembrane</keyword>
<feature type="domain" description="Nucleoside transporter/FeoB GTPase Gate" evidence="2">
    <location>
        <begin position="288"/>
        <end position="392"/>
    </location>
</feature>
<feature type="transmembrane region" description="Helical" evidence="1">
    <location>
        <begin position="42"/>
        <end position="60"/>
    </location>
</feature>
<dbReference type="InterPro" id="IPR011642">
    <property type="entry name" value="Gate_dom"/>
</dbReference>
<feature type="transmembrane region" description="Helical" evidence="1">
    <location>
        <begin position="365"/>
        <end position="386"/>
    </location>
</feature>
<gene>
    <name evidence="3" type="ORF">GV368_08785</name>
</gene>
<feature type="transmembrane region" description="Helical" evidence="1">
    <location>
        <begin position="398"/>
        <end position="420"/>
    </location>
</feature>
<keyword evidence="1" id="KW-0472">Membrane</keyword>
<dbReference type="PANTHER" id="PTHR35793">
    <property type="entry name" value="INNER MEMBRANE PROTEIN YJIG"/>
    <property type="match status" value="1"/>
</dbReference>
<evidence type="ECO:0000313" key="3">
    <source>
        <dbReference type="EMBL" id="NMH17189.1"/>
    </source>
</evidence>
<accession>A0ABX1QND3</accession>
<evidence type="ECO:0000313" key="4">
    <source>
        <dbReference type="Proteomes" id="UP000669605"/>
    </source>
</evidence>
<dbReference type="EMBL" id="JAAAUB010000013">
    <property type="protein sequence ID" value="NMH17189.1"/>
    <property type="molecule type" value="Genomic_DNA"/>
</dbReference>
<dbReference type="Pfam" id="PF07670">
    <property type="entry name" value="Gate"/>
    <property type="match status" value="2"/>
</dbReference>
<reference evidence="3 4" key="1">
    <citation type="journal article" date="2020" name="Curr. Microbiol.">
        <title>Tepidiphilus baoligensis sp. nov., a Novel Bacterium of the Family Hydrogenophilaceae Isolated from an Oil Reservoir.</title>
        <authorList>
            <person name="Zhang X."/>
            <person name="Wang G."/>
            <person name="Ma X."/>
            <person name="Yu J."/>
            <person name="You J."/>
            <person name="Xue Y."/>
            <person name="Ma Y."/>
        </authorList>
    </citation>
    <scope>NUCLEOTIDE SEQUENCE [LARGE SCALE GENOMIC DNA]</scope>
    <source>
        <strain evidence="3 4">B18-69</strain>
    </source>
</reference>
<organism evidence="3 4">
    <name type="scientific">Tepidiphilus baoligensis</name>
    <dbReference type="NCBI Taxonomy" id="2698687"/>
    <lineage>
        <taxon>Bacteria</taxon>
        <taxon>Pseudomonadati</taxon>
        <taxon>Pseudomonadota</taxon>
        <taxon>Hydrogenophilia</taxon>
        <taxon>Hydrogenophilales</taxon>
        <taxon>Hydrogenophilaceae</taxon>
        <taxon>Tepidiphilus</taxon>
    </lineage>
</organism>